<dbReference type="GO" id="GO:0005886">
    <property type="term" value="C:plasma membrane"/>
    <property type="evidence" value="ECO:0007669"/>
    <property type="project" value="UniProtKB-SubCell"/>
</dbReference>
<dbReference type="InterPro" id="IPR015414">
    <property type="entry name" value="TMEM64"/>
</dbReference>
<evidence type="ECO:0000256" key="1">
    <source>
        <dbReference type="ARBA" id="ARBA00004651"/>
    </source>
</evidence>
<evidence type="ECO:0000256" key="5">
    <source>
        <dbReference type="ARBA" id="ARBA00023136"/>
    </source>
</evidence>
<dbReference type="eggNOG" id="COG0398">
    <property type="taxonomic scope" value="Bacteria"/>
</dbReference>
<evidence type="ECO:0000259" key="7">
    <source>
        <dbReference type="Pfam" id="PF09335"/>
    </source>
</evidence>
<dbReference type="Proteomes" id="UP000001880">
    <property type="component" value="Chromosome"/>
</dbReference>
<accession>D0LW12</accession>
<keyword evidence="2 6" id="KW-1003">Cell membrane</keyword>
<feature type="domain" description="VTT" evidence="7">
    <location>
        <begin position="78"/>
        <end position="194"/>
    </location>
</feature>
<comment type="subcellular location">
    <subcellularLocation>
        <location evidence="1 6">Cell membrane</location>
        <topology evidence="1 6">Multi-pass membrane protein</topology>
    </subcellularLocation>
</comment>
<sequence length="229" mass="23605">MDGNRSATASVAASGRWLRASLRPSAAALLLIAAITVPFVVLGEERALALTQQLVDGAGSALAAALVAVLALDVVLPVPSSWVATLSGGALGFWAGLVVNWLGLNLGCALGYVLGRRVGHAGARRMLGAGQLERIAASFERYGAWSIPLLRAVPVLAEASVITAGCLRLSPARFWAASLSANLGVAAVYAWAGAMALRGASWLWVFLGATLLPGGLWLLAQLGRLRSRS</sequence>
<dbReference type="PANTHER" id="PTHR12677">
    <property type="entry name" value="GOLGI APPARATUS MEMBRANE PROTEIN TVP38-RELATED"/>
    <property type="match status" value="1"/>
</dbReference>
<feature type="transmembrane region" description="Helical" evidence="6">
    <location>
        <begin position="174"/>
        <end position="196"/>
    </location>
</feature>
<evidence type="ECO:0000256" key="3">
    <source>
        <dbReference type="ARBA" id="ARBA00022692"/>
    </source>
</evidence>
<evidence type="ECO:0000313" key="8">
    <source>
        <dbReference type="EMBL" id="ACY14146.1"/>
    </source>
</evidence>
<dbReference type="InterPro" id="IPR032816">
    <property type="entry name" value="VTT_dom"/>
</dbReference>
<reference evidence="8 9" key="1">
    <citation type="journal article" date="2010" name="Stand. Genomic Sci.">
        <title>Complete genome sequence of Haliangium ochraceum type strain (SMP-2).</title>
        <authorList>
            <consortium name="US DOE Joint Genome Institute (JGI-PGF)"/>
            <person name="Ivanova N."/>
            <person name="Daum C."/>
            <person name="Lang E."/>
            <person name="Abt B."/>
            <person name="Kopitz M."/>
            <person name="Saunders E."/>
            <person name="Lapidus A."/>
            <person name="Lucas S."/>
            <person name="Glavina Del Rio T."/>
            <person name="Nolan M."/>
            <person name="Tice H."/>
            <person name="Copeland A."/>
            <person name="Cheng J.F."/>
            <person name="Chen F."/>
            <person name="Bruce D."/>
            <person name="Goodwin L."/>
            <person name="Pitluck S."/>
            <person name="Mavromatis K."/>
            <person name="Pati A."/>
            <person name="Mikhailova N."/>
            <person name="Chen A."/>
            <person name="Palaniappan K."/>
            <person name="Land M."/>
            <person name="Hauser L."/>
            <person name="Chang Y.J."/>
            <person name="Jeffries C.D."/>
            <person name="Detter J.C."/>
            <person name="Brettin T."/>
            <person name="Rohde M."/>
            <person name="Goker M."/>
            <person name="Bristow J."/>
            <person name="Markowitz V."/>
            <person name="Eisen J.A."/>
            <person name="Hugenholtz P."/>
            <person name="Kyrpides N.C."/>
            <person name="Klenk H.P."/>
        </authorList>
    </citation>
    <scope>NUCLEOTIDE SEQUENCE [LARGE SCALE GENOMIC DNA]</scope>
    <source>
        <strain evidence="9">DSM 14365 / CIP 107738 / JCM 11303 / AJ 13395 / SMP-2</strain>
    </source>
</reference>
<proteinExistence type="inferred from homology"/>
<keyword evidence="5 6" id="KW-0472">Membrane</keyword>
<dbReference type="HOGENOM" id="CLU_081828_0_0_7"/>
<comment type="similarity">
    <text evidence="6">Belongs to the TVP38/TMEM64 family.</text>
</comment>
<evidence type="ECO:0000256" key="6">
    <source>
        <dbReference type="RuleBase" id="RU366058"/>
    </source>
</evidence>
<keyword evidence="9" id="KW-1185">Reference proteome</keyword>
<keyword evidence="4 6" id="KW-1133">Transmembrane helix</keyword>
<dbReference type="AlphaFoldDB" id="D0LW12"/>
<dbReference type="PANTHER" id="PTHR12677:SF59">
    <property type="entry name" value="GOLGI APPARATUS MEMBRANE PROTEIN TVP38-RELATED"/>
    <property type="match status" value="1"/>
</dbReference>
<evidence type="ECO:0000256" key="2">
    <source>
        <dbReference type="ARBA" id="ARBA00022475"/>
    </source>
</evidence>
<organism evidence="8 9">
    <name type="scientific">Haliangium ochraceum (strain DSM 14365 / JCM 11303 / SMP-2)</name>
    <dbReference type="NCBI Taxonomy" id="502025"/>
    <lineage>
        <taxon>Bacteria</taxon>
        <taxon>Pseudomonadati</taxon>
        <taxon>Myxococcota</taxon>
        <taxon>Polyangia</taxon>
        <taxon>Haliangiales</taxon>
        <taxon>Kofleriaceae</taxon>
        <taxon>Haliangium</taxon>
    </lineage>
</organism>
<feature type="transmembrane region" description="Helical" evidence="6">
    <location>
        <begin position="92"/>
        <end position="115"/>
    </location>
</feature>
<evidence type="ECO:0000256" key="4">
    <source>
        <dbReference type="ARBA" id="ARBA00022989"/>
    </source>
</evidence>
<feature type="transmembrane region" description="Helical" evidence="6">
    <location>
        <begin position="25"/>
        <end position="42"/>
    </location>
</feature>
<evidence type="ECO:0000313" key="9">
    <source>
        <dbReference type="Proteomes" id="UP000001880"/>
    </source>
</evidence>
<feature type="transmembrane region" description="Helical" evidence="6">
    <location>
        <begin position="202"/>
        <end position="220"/>
    </location>
</feature>
<keyword evidence="3 6" id="KW-0812">Transmembrane</keyword>
<protein>
    <recommendedName>
        <fullName evidence="6">TVP38/TMEM64 family membrane protein</fullName>
    </recommendedName>
</protein>
<gene>
    <name evidence="8" type="ordered locus">Hoch_1596</name>
</gene>
<feature type="transmembrane region" description="Helical" evidence="6">
    <location>
        <begin position="54"/>
        <end position="72"/>
    </location>
</feature>
<dbReference type="Pfam" id="PF09335">
    <property type="entry name" value="VTT_dom"/>
    <property type="match status" value="1"/>
</dbReference>
<dbReference type="KEGG" id="hoh:Hoch_1596"/>
<dbReference type="STRING" id="502025.Hoch_1596"/>
<name>D0LW12_HALO1</name>
<dbReference type="EMBL" id="CP001804">
    <property type="protein sequence ID" value="ACY14146.1"/>
    <property type="molecule type" value="Genomic_DNA"/>
</dbReference>